<evidence type="ECO:0000313" key="2">
    <source>
        <dbReference type="Proteomes" id="UP000269945"/>
    </source>
</evidence>
<protein>
    <submittedName>
        <fullName evidence="1">Uncharacterized protein</fullName>
    </submittedName>
</protein>
<dbReference type="AlphaFoldDB" id="A0A9X9MD32"/>
<comment type="caution">
    <text evidence="1">The sequence shown here is derived from an EMBL/GenBank/DDBJ whole genome shotgun (WGS) entry which is preliminary data.</text>
</comment>
<dbReference type="Proteomes" id="UP000269945">
    <property type="component" value="Unassembled WGS sequence"/>
</dbReference>
<feature type="non-terminal residue" evidence="1">
    <location>
        <position position="99"/>
    </location>
</feature>
<evidence type="ECO:0000313" key="1">
    <source>
        <dbReference type="EMBL" id="VCX42466.1"/>
    </source>
</evidence>
<name>A0A9X9MD32_GULGU</name>
<reference evidence="1 2" key="1">
    <citation type="submission" date="2018-10" db="EMBL/GenBank/DDBJ databases">
        <authorList>
            <person name="Ekblom R."/>
            <person name="Jareborg N."/>
        </authorList>
    </citation>
    <scope>NUCLEOTIDE SEQUENCE [LARGE SCALE GENOMIC DNA]</scope>
    <source>
        <tissue evidence="1">Muscle</tissue>
    </source>
</reference>
<dbReference type="EMBL" id="CYRY02046700">
    <property type="protein sequence ID" value="VCX42466.1"/>
    <property type="molecule type" value="Genomic_DNA"/>
</dbReference>
<keyword evidence="2" id="KW-1185">Reference proteome</keyword>
<sequence length="99" mass="11125">TRSEGQTPRCGRKFLWDQVPWDRGARPAPLAPMHAGGGKPIPTVRQQGLTCKMQGDSSSALLDLLDWEVLLPLPTRFLPLTPVPDFSRELQVYFEVIIR</sequence>
<accession>A0A9X9MD32</accession>
<organism evidence="1 2">
    <name type="scientific">Gulo gulo</name>
    <name type="common">Wolverine</name>
    <name type="synonym">Gluton</name>
    <dbReference type="NCBI Taxonomy" id="48420"/>
    <lineage>
        <taxon>Eukaryota</taxon>
        <taxon>Metazoa</taxon>
        <taxon>Chordata</taxon>
        <taxon>Craniata</taxon>
        <taxon>Vertebrata</taxon>
        <taxon>Euteleostomi</taxon>
        <taxon>Mammalia</taxon>
        <taxon>Eutheria</taxon>
        <taxon>Laurasiatheria</taxon>
        <taxon>Carnivora</taxon>
        <taxon>Caniformia</taxon>
        <taxon>Musteloidea</taxon>
        <taxon>Mustelidae</taxon>
        <taxon>Guloninae</taxon>
        <taxon>Gulo</taxon>
    </lineage>
</organism>
<proteinExistence type="predicted"/>
<gene>
    <name evidence="1" type="ORF">BN2614_LOCUS2</name>
</gene>